<reference evidence="3 4" key="1">
    <citation type="submission" date="2024-10" db="EMBL/GenBank/DDBJ databases">
        <title>The Natural Products Discovery Center: Release of the First 8490 Sequenced Strains for Exploring Actinobacteria Biosynthetic Diversity.</title>
        <authorList>
            <person name="Kalkreuter E."/>
            <person name="Kautsar S.A."/>
            <person name="Yang D."/>
            <person name="Bader C.D."/>
            <person name="Teijaro C.N."/>
            <person name="Fluegel L."/>
            <person name="Davis C.M."/>
            <person name="Simpson J.R."/>
            <person name="Lauterbach L."/>
            <person name="Steele A.D."/>
            <person name="Gui C."/>
            <person name="Meng S."/>
            <person name="Li G."/>
            <person name="Viehrig K."/>
            <person name="Ye F."/>
            <person name="Su P."/>
            <person name="Kiefer A.F."/>
            <person name="Nichols A."/>
            <person name="Cepeda A.J."/>
            <person name="Yan W."/>
            <person name="Fan B."/>
            <person name="Jiang Y."/>
            <person name="Adhikari A."/>
            <person name="Zheng C.-J."/>
            <person name="Schuster L."/>
            <person name="Cowan T.M."/>
            <person name="Smanski M.J."/>
            <person name="Chevrette M.G."/>
            <person name="De Carvalho L.P.S."/>
            <person name="Shen B."/>
        </authorList>
    </citation>
    <scope>NUCLEOTIDE SEQUENCE [LARGE SCALE GENOMIC DNA]</scope>
    <source>
        <strain evidence="3 4">NPDC012605</strain>
    </source>
</reference>
<dbReference type="EMBL" id="JBIBDZ010000013">
    <property type="protein sequence ID" value="MFF5923256.1"/>
    <property type="molecule type" value="Genomic_DNA"/>
</dbReference>
<evidence type="ECO:0000313" key="4">
    <source>
        <dbReference type="Proteomes" id="UP001602370"/>
    </source>
</evidence>
<protein>
    <recommendedName>
        <fullName evidence="5">Secreted protein</fullName>
    </recommendedName>
</protein>
<organism evidence="3 4">
    <name type="scientific">Streptomyces flavochromogenes</name>
    <dbReference type="NCBI Taxonomy" id="68199"/>
    <lineage>
        <taxon>Bacteria</taxon>
        <taxon>Bacillati</taxon>
        <taxon>Actinomycetota</taxon>
        <taxon>Actinomycetes</taxon>
        <taxon>Kitasatosporales</taxon>
        <taxon>Streptomycetaceae</taxon>
        <taxon>Streptomyces</taxon>
    </lineage>
</organism>
<feature type="region of interest" description="Disordered" evidence="1">
    <location>
        <begin position="25"/>
        <end position="118"/>
    </location>
</feature>
<gene>
    <name evidence="3" type="ORF">ACFY8C_33795</name>
</gene>
<dbReference type="Proteomes" id="UP001602370">
    <property type="component" value="Unassembled WGS sequence"/>
</dbReference>
<feature type="signal peptide" evidence="2">
    <location>
        <begin position="1"/>
        <end position="30"/>
    </location>
</feature>
<keyword evidence="2" id="KW-0732">Signal</keyword>
<sequence>MSVRTSAALRTTLLLVLALVCGTFALPTPAGPQPEPPRVQQVAPAEAYESAHASGGESDAPRGSVLHRDRRRSGTTAAGPPGPPPLVTRTAPLTDPPAGRTGGPDTRPRPLAAHDSSALQVFLC</sequence>
<evidence type="ECO:0000256" key="1">
    <source>
        <dbReference type="SAM" id="MobiDB-lite"/>
    </source>
</evidence>
<keyword evidence="4" id="KW-1185">Reference proteome</keyword>
<evidence type="ECO:0008006" key="5">
    <source>
        <dbReference type="Google" id="ProtNLM"/>
    </source>
</evidence>
<dbReference type="RefSeq" id="WP_388310765.1">
    <property type="nucleotide sequence ID" value="NZ_JBIBDZ010000013.1"/>
</dbReference>
<feature type="chain" id="PRO_5046677057" description="Secreted protein" evidence="2">
    <location>
        <begin position="31"/>
        <end position="124"/>
    </location>
</feature>
<name>A0ABW6Y113_9ACTN</name>
<evidence type="ECO:0000313" key="3">
    <source>
        <dbReference type="EMBL" id="MFF5923256.1"/>
    </source>
</evidence>
<accession>A0ABW6Y113</accession>
<evidence type="ECO:0000256" key="2">
    <source>
        <dbReference type="SAM" id="SignalP"/>
    </source>
</evidence>
<comment type="caution">
    <text evidence="3">The sequence shown here is derived from an EMBL/GenBank/DDBJ whole genome shotgun (WGS) entry which is preliminary data.</text>
</comment>
<proteinExistence type="predicted"/>